<dbReference type="Pfam" id="PF07179">
    <property type="entry name" value="SseB"/>
    <property type="match status" value="1"/>
</dbReference>
<proteinExistence type="predicted"/>
<name>A0A840NJA5_9PSEU</name>
<protein>
    <recommendedName>
        <fullName evidence="2">SseB protein N-terminal domain-containing protein</fullName>
    </recommendedName>
</protein>
<keyword evidence="4" id="KW-1185">Reference proteome</keyword>
<evidence type="ECO:0000313" key="4">
    <source>
        <dbReference type="Proteomes" id="UP000580474"/>
    </source>
</evidence>
<gene>
    <name evidence="3" type="ORF">BJ969_004722</name>
</gene>
<comment type="caution">
    <text evidence="3">The sequence shown here is derived from an EMBL/GenBank/DDBJ whole genome shotgun (WGS) entry which is preliminary data.</text>
</comment>
<evidence type="ECO:0000256" key="1">
    <source>
        <dbReference type="SAM" id="MobiDB-lite"/>
    </source>
</evidence>
<feature type="region of interest" description="Disordered" evidence="1">
    <location>
        <begin position="1"/>
        <end position="54"/>
    </location>
</feature>
<dbReference type="InterPro" id="IPR009839">
    <property type="entry name" value="SseB_N"/>
</dbReference>
<feature type="domain" description="SseB protein N-terminal" evidence="2">
    <location>
        <begin position="43"/>
        <end position="111"/>
    </location>
</feature>
<dbReference type="NCBIfam" id="NF042914">
    <property type="entry name" value="SAV915_dom"/>
    <property type="match status" value="1"/>
</dbReference>
<sequence length="124" mass="12859">MSSAFGADGRSYVSPPVWGAENVNEPGGSEEPGGQPVRSNVPVFVPTGSEPDEDGHAEIQLRRTDEDELALPVFTSVEMLVTCCGEGQPWVAFSAESLPDLLAATGADGIAQDVDLRQLSAGGS</sequence>
<dbReference type="AlphaFoldDB" id="A0A840NJA5"/>
<evidence type="ECO:0000259" key="2">
    <source>
        <dbReference type="Pfam" id="PF07179"/>
    </source>
</evidence>
<dbReference type="EMBL" id="JACHIV010000001">
    <property type="protein sequence ID" value="MBB5071634.1"/>
    <property type="molecule type" value="Genomic_DNA"/>
</dbReference>
<organism evidence="3 4">
    <name type="scientific">Saccharopolyspora gloriosae</name>
    <dbReference type="NCBI Taxonomy" id="455344"/>
    <lineage>
        <taxon>Bacteria</taxon>
        <taxon>Bacillati</taxon>
        <taxon>Actinomycetota</taxon>
        <taxon>Actinomycetes</taxon>
        <taxon>Pseudonocardiales</taxon>
        <taxon>Pseudonocardiaceae</taxon>
        <taxon>Saccharopolyspora</taxon>
    </lineage>
</organism>
<dbReference type="InterPro" id="IPR049975">
    <property type="entry name" value="SAV_915-like_dom"/>
</dbReference>
<reference evidence="3 4" key="1">
    <citation type="submission" date="2020-08" db="EMBL/GenBank/DDBJ databases">
        <title>Sequencing the genomes of 1000 actinobacteria strains.</title>
        <authorList>
            <person name="Klenk H.-P."/>
        </authorList>
    </citation>
    <scope>NUCLEOTIDE SEQUENCE [LARGE SCALE GENOMIC DNA]</scope>
    <source>
        <strain evidence="3 4">DSM 45582</strain>
    </source>
</reference>
<dbReference type="RefSeq" id="WP_184482123.1">
    <property type="nucleotide sequence ID" value="NZ_JACHIV010000001.1"/>
</dbReference>
<accession>A0A840NJA5</accession>
<dbReference type="Proteomes" id="UP000580474">
    <property type="component" value="Unassembled WGS sequence"/>
</dbReference>
<feature type="compositionally biased region" description="Low complexity" evidence="1">
    <location>
        <begin position="25"/>
        <end position="36"/>
    </location>
</feature>
<evidence type="ECO:0000313" key="3">
    <source>
        <dbReference type="EMBL" id="MBB5071634.1"/>
    </source>
</evidence>